<reference evidence="1 2" key="1">
    <citation type="submission" date="2019-02" db="EMBL/GenBank/DDBJ databases">
        <title>The genomic architecture of introgression among sibling species of bacteria.</title>
        <authorList>
            <person name="Cavassim M.I.A."/>
            <person name="Moeskjaer S."/>
            <person name="Moslemi C."/>
            <person name="Fields B."/>
            <person name="Bachmann A."/>
            <person name="Vilhjalmsson B."/>
            <person name="Schierup M.H."/>
            <person name="Young J.P.W."/>
            <person name="Andersen S.U."/>
        </authorList>
    </citation>
    <scope>NUCLEOTIDE SEQUENCE [LARGE SCALE GENOMIC DNA]</scope>
    <source>
        <strain evidence="1 2">SM42</strain>
    </source>
</reference>
<sequence>MSGPKVVRVVTREEIIAICQGHIAALVAAFEQWQRVGKRNEIVDAEDIRLAQSRISAMGDLLAKDKFAELQKQAPLEIAFLKADMETRIERAAEKAARDRNEGKRRLRAANSLAMALSEKGFVVPPALSNPGSCSQEELQAAVTQGFALLAPLSLRSEITDRQRELAAKLGEGESHPRLADWLATQQPSVVEDPRLADLERRYEELRALDPERASKLRDRLEKISSDRSSRRSLLIDSLALDISAERRAATDEADAFEQLRAIEAQLQNNPTPASASQLAKINNLLNGSPAVVEISNMIATATATLQTIIQERAEQDRRSAILAGLGELGYEVKEGMQTAWVENGRVVLKSNKRPGYGVEIGGNPNSGMQLRTVGFAASADPRDALADISAETEFCGDFSVLQTKLAASGGELVVMKALGVGTTAVKRISAVPENEISDTNARGTAPTVRRS</sequence>
<dbReference type="RefSeq" id="WP_130822602.1">
    <property type="nucleotide sequence ID" value="NZ_SIKX01000001.1"/>
</dbReference>
<dbReference type="Proteomes" id="UP000291892">
    <property type="component" value="Unassembled WGS sequence"/>
</dbReference>
<evidence type="ECO:0000313" key="2">
    <source>
        <dbReference type="Proteomes" id="UP000291892"/>
    </source>
</evidence>
<dbReference type="AlphaFoldDB" id="A0AAE8QDM2"/>
<protein>
    <submittedName>
        <fullName evidence="1">Uncharacterized protein</fullName>
    </submittedName>
</protein>
<dbReference type="EMBL" id="SIKX01000001">
    <property type="protein sequence ID" value="TBF18886.1"/>
    <property type="molecule type" value="Genomic_DNA"/>
</dbReference>
<proteinExistence type="predicted"/>
<accession>A0AAE8QDM2</accession>
<gene>
    <name evidence="1" type="ORF">ELG94_11465</name>
</gene>
<comment type="caution">
    <text evidence="1">The sequence shown here is derived from an EMBL/GenBank/DDBJ whole genome shotgun (WGS) entry which is preliminary data.</text>
</comment>
<organism evidence="1 2">
    <name type="scientific">Rhizobium ruizarguesonis</name>
    <dbReference type="NCBI Taxonomy" id="2081791"/>
    <lineage>
        <taxon>Bacteria</taxon>
        <taxon>Pseudomonadati</taxon>
        <taxon>Pseudomonadota</taxon>
        <taxon>Alphaproteobacteria</taxon>
        <taxon>Hyphomicrobiales</taxon>
        <taxon>Rhizobiaceae</taxon>
        <taxon>Rhizobium/Agrobacterium group</taxon>
        <taxon>Rhizobium</taxon>
    </lineage>
</organism>
<evidence type="ECO:0000313" key="1">
    <source>
        <dbReference type="EMBL" id="TBF18886.1"/>
    </source>
</evidence>
<name>A0AAE8QDM2_9HYPH</name>